<proteinExistence type="predicted"/>
<dbReference type="EMBL" id="MU393609">
    <property type="protein sequence ID" value="KAI4859870.1"/>
    <property type="molecule type" value="Genomic_DNA"/>
</dbReference>
<sequence length="269" mass="29290">MAAAVDLNQQAQPPICIGDPADAQTPSACSKCSPRDFRFWAIIIALGTVSLLSAAENTVVVTFLPTIVEGLGVGQNYVWIGNVRIYGVYPDRPDLGGRLLFLEIVQILVPLLVGAGGLVPFVAYEGLPSATEQVMPLRMFSDRAAVIVYAISFLNSLRNYWSFFVPIYFQASRGLNSAQLPAFQASIKEAGQAAATGSWSFIRSFGNIRGVTISAAIFNSFTVTYAQMIDNPRARASLTSGNSLSWNHSTNPRGSRSEPYLRRHSRRCF</sequence>
<dbReference type="Proteomes" id="UP001497700">
    <property type="component" value="Unassembled WGS sequence"/>
</dbReference>
<gene>
    <name evidence="1" type="ORF">F4820DRAFT_453465</name>
</gene>
<keyword evidence="2" id="KW-1185">Reference proteome</keyword>
<reference evidence="1 2" key="1">
    <citation type="journal article" date="2022" name="New Phytol.">
        <title>Ecological generalism drives hyperdiversity of secondary metabolite gene clusters in xylarialean endophytes.</title>
        <authorList>
            <person name="Franco M.E.E."/>
            <person name="Wisecaver J.H."/>
            <person name="Arnold A.E."/>
            <person name="Ju Y.M."/>
            <person name="Slot J.C."/>
            <person name="Ahrendt S."/>
            <person name="Moore L.P."/>
            <person name="Eastman K.E."/>
            <person name="Scott K."/>
            <person name="Konkel Z."/>
            <person name="Mondo S.J."/>
            <person name="Kuo A."/>
            <person name="Hayes R.D."/>
            <person name="Haridas S."/>
            <person name="Andreopoulos B."/>
            <person name="Riley R."/>
            <person name="LaButti K."/>
            <person name="Pangilinan J."/>
            <person name="Lipzen A."/>
            <person name="Amirebrahimi M."/>
            <person name="Yan J."/>
            <person name="Adam C."/>
            <person name="Keymanesh K."/>
            <person name="Ng V."/>
            <person name="Louie K."/>
            <person name="Northen T."/>
            <person name="Drula E."/>
            <person name="Henrissat B."/>
            <person name="Hsieh H.M."/>
            <person name="Youens-Clark K."/>
            <person name="Lutzoni F."/>
            <person name="Miadlikowska J."/>
            <person name="Eastwood D.C."/>
            <person name="Hamelin R.C."/>
            <person name="Grigoriev I.V."/>
            <person name="U'Ren J.M."/>
        </authorList>
    </citation>
    <scope>NUCLEOTIDE SEQUENCE [LARGE SCALE GENOMIC DNA]</scope>
    <source>
        <strain evidence="1 2">CBS 119005</strain>
    </source>
</reference>
<organism evidence="1 2">
    <name type="scientific">Hypoxylon rubiginosum</name>
    <dbReference type="NCBI Taxonomy" id="110542"/>
    <lineage>
        <taxon>Eukaryota</taxon>
        <taxon>Fungi</taxon>
        <taxon>Dikarya</taxon>
        <taxon>Ascomycota</taxon>
        <taxon>Pezizomycotina</taxon>
        <taxon>Sordariomycetes</taxon>
        <taxon>Xylariomycetidae</taxon>
        <taxon>Xylariales</taxon>
        <taxon>Hypoxylaceae</taxon>
        <taxon>Hypoxylon</taxon>
    </lineage>
</organism>
<accession>A0ACB9YKE1</accession>
<protein>
    <submittedName>
        <fullName evidence="1">Uncharacterized protein</fullName>
    </submittedName>
</protein>
<comment type="caution">
    <text evidence="1">The sequence shown here is derived from an EMBL/GenBank/DDBJ whole genome shotgun (WGS) entry which is preliminary data.</text>
</comment>
<evidence type="ECO:0000313" key="2">
    <source>
        <dbReference type="Proteomes" id="UP001497700"/>
    </source>
</evidence>
<name>A0ACB9YKE1_9PEZI</name>
<evidence type="ECO:0000313" key="1">
    <source>
        <dbReference type="EMBL" id="KAI4859870.1"/>
    </source>
</evidence>